<gene>
    <name evidence="1" type="ordered locus">Prede_1825</name>
</gene>
<accession>L0JFK3</accession>
<dbReference type="PATRIC" id="fig|908937.9.peg.1935"/>
<protein>
    <submittedName>
        <fullName evidence="1">Uncharacterized protein</fullName>
    </submittedName>
</protein>
<name>L0JFK3_PREDD</name>
<sequence>MTNDDSLAQPWVNVPTNDGKPKNNYIVNGCKVVVK</sequence>
<dbReference type="KEGG" id="pdt:Prede_1825"/>
<reference evidence="1" key="1">
    <citation type="submission" date="2012-02" db="EMBL/GenBank/DDBJ databases">
        <title>Complete sequence of chromosome 2 of Prevotella dentalis DSM 3688.</title>
        <authorList>
            <consortium name="US DOE Joint Genome Institute (JGI-PGF)"/>
            <person name="Lucas S."/>
            <person name="Copeland A."/>
            <person name="Lapidus A."/>
            <person name="Glavina del Rio T."/>
            <person name="Dalin E."/>
            <person name="Tice H."/>
            <person name="Bruce D."/>
            <person name="Goodwin L."/>
            <person name="Pitluck S."/>
            <person name="Peters L."/>
            <person name="Mikhailova N."/>
            <person name="Chertkov O."/>
            <person name="Kyrpides N."/>
            <person name="Mavromatis K."/>
            <person name="Ivanova N."/>
            <person name="Brettin T."/>
            <person name="Detter J.C."/>
            <person name="Han C."/>
            <person name="Larimer F."/>
            <person name="Land M."/>
            <person name="Hauser L."/>
            <person name="Markowitz V."/>
            <person name="Cheng J.-F."/>
            <person name="Hugenholtz P."/>
            <person name="Woyke T."/>
            <person name="Wu D."/>
            <person name="Gronow S."/>
            <person name="Wellnitz S."/>
            <person name="Brambilla E."/>
            <person name="Klenk H.-P."/>
            <person name="Eisen J.A."/>
        </authorList>
    </citation>
    <scope>NUCLEOTIDE SEQUENCE</scope>
    <source>
        <strain evidence="1">DSM 3688</strain>
    </source>
</reference>
<keyword evidence="2" id="KW-1185">Reference proteome</keyword>
<dbReference type="HOGENOM" id="CLU_3366500_0_0_10"/>
<evidence type="ECO:0000313" key="1">
    <source>
        <dbReference type="EMBL" id="AGB29111.1"/>
    </source>
</evidence>
<proteinExistence type="predicted"/>
<dbReference type="EMBL" id="CP003369">
    <property type="protein sequence ID" value="AGB29111.1"/>
    <property type="molecule type" value="Genomic_DNA"/>
</dbReference>
<dbReference type="Proteomes" id="UP000010862">
    <property type="component" value="Chromosome 2"/>
</dbReference>
<evidence type="ECO:0000313" key="2">
    <source>
        <dbReference type="Proteomes" id="UP000010862"/>
    </source>
</evidence>
<dbReference type="AlphaFoldDB" id="L0JFK3"/>
<organism evidence="1 2">
    <name type="scientific">Prevotella dentalis (strain ATCC 49559 / DSM 3688 / JCM 13448 / NCTC 12043 / ES 2772)</name>
    <name type="common">Mitsuokella dentalis</name>
    <dbReference type="NCBI Taxonomy" id="908937"/>
    <lineage>
        <taxon>Bacteria</taxon>
        <taxon>Pseudomonadati</taxon>
        <taxon>Bacteroidota</taxon>
        <taxon>Bacteroidia</taxon>
        <taxon>Bacteroidales</taxon>
        <taxon>Prevotellaceae</taxon>
        <taxon>Prevotella</taxon>
    </lineage>
</organism>